<dbReference type="GO" id="GO:0003684">
    <property type="term" value="F:damaged DNA binding"/>
    <property type="evidence" value="ECO:0007669"/>
    <property type="project" value="TreeGrafter"/>
</dbReference>
<feature type="domain" description="DNA endonuclease activator Ctp1 C-terminal" evidence="6">
    <location>
        <begin position="485"/>
        <end position="516"/>
    </location>
</feature>
<keyword evidence="4" id="KW-0175">Coiled coil</keyword>
<evidence type="ECO:0000256" key="2">
    <source>
        <dbReference type="ARBA" id="ARBA00022763"/>
    </source>
</evidence>
<keyword evidence="2" id="KW-0227">DNA damage</keyword>
<evidence type="ECO:0000313" key="8">
    <source>
        <dbReference type="Proteomes" id="UP000007875"/>
    </source>
</evidence>
<dbReference type="GeneTree" id="ENSGT00530000063835"/>
<dbReference type="InterPro" id="IPR013882">
    <property type="entry name" value="Ctp1_C"/>
</dbReference>
<feature type="coiled-coil region" evidence="4">
    <location>
        <begin position="44"/>
        <end position="99"/>
    </location>
</feature>
<evidence type="ECO:0000256" key="3">
    <source>
        <dbReference type="ARBA" id="ARBA00023242"/>
    </source>
</evidence>
<evidence type="ECO:0000256" key="1">
    <source>
        <dbReference type="ARBA" id="ARBA00004123"/>
    </source>
</evidence>
<dbReference type="PANTHER" id="PTHR15107:SF0">
    <property type="entry name" value="DNA ENDONUCLEASE ACTIVATOR CTP1 C-TERMINAL DOMAIN-CONTAINING PROTEIN"/>
    <property type="match status" value="1"/>
</dbReference>
<dbReference type="Proteomes" id="UP000007875">
    <property type="component" value="Unassembled WGS sequence"/>
</dbReference>
<evidence type="ECO:0000256" key="5">
    <source>
        <dbReference type="SAM" id="MobiDB-lite"/>
    </source>
</evidence>
<keyword evidence="8" id="KW-1185">Reference proteome</keyword>
<protein>
    <recommendedName>
        <fullName evidence="6">DNA endonuclease activator Ctp1 C-terminal domain-containing protein</fullName>
    </recommendedName>
</protein>
<keyword evidence="3" id="KW-0539">Nucleus</keyword>
<comment type="subcellular location">
    <subcellularLocation>
        <location evidence="1">Nucleus</location>
    </subcellularLocation>
</comment>
<dbReference type="HOGENOM" id="CLU_494271_0_0_1"/>
<dbReference type="PANTHER" id="PTHR15107">
    <property type="entry name" value="RETINOBLASTOMA BINDING PROTEIN 8"/>
    <property type="match status" value="1"/>
</dbReference>
<dbReference type="InterPro" id="IPR033316">
    <property type="entry name" value="RBBP8-like"/>
</dbReference>
<dbReference type="GO" id="GO:0010792">
    <property type="term" value="P:DNA double-strand break processing involved in repair via single-strand annealing"/>
    <property type="evidence" value="ECO:0007669"/>
    <property type="project" value="TreeGrafter"/>
</dbReference>
<evidence type="ECO:0000259" key="6">
    <source>
        <dbReference type="Pfam" id="PF08573"/>
    </source>
</evidence>
<dbReference type="eggNOG" id="ENOG502QTV5">
    <property type="taxonomic scope" value="Eukaryota"/>
</dbReference>
<dbReference type="InParanoid" id="H2YBX1"/>
<feature type="region of interest" description="Disordered" evidence="5">
    <location>
        <begin position="177"/>
        <end position="197"/>
    </location>
</feature>
<dbReference type="AlphaFoldDB" id="H2YBX1"/>
<reference evidence="7" key="3">
    <citation type="submission" date="2025-09" db="UniProtKB">
        <authorList>
            <consortium name="Ensembl"/>
        </authorList>
    </citation>
    <scope>IDENTIFICATION</scope>
</reference>
<feature type="region of interest" description="Disordered" evidence="5">
    <location>
        <begin position="291"/>
        <end position="321"/>
    </location>
</feature>
<name>H2YBX1_CIOSA</name>
<dbReference type="GO" id="GO:0005634">
    <property type="term" value="C:nucleus"/>
    <property type="evidence" value="ECO:0007669"/>
    <property type="project" value="UniProtKB-SubCell"/>
</dbReference>
<feature type="compositionally biased region" description="Acidic residues" evidence="5">
    <location>
        <begin position="294"/>
        <end position="304"/>
    </location>
</feature>
<organism evidence="7 8">
    <name type="scientific">Ciona savignyi</name>
    <name type="common">Pacific transparent sea squirt</name>
    <dbReference type="NCBI Taxonomy" id="51511"/>
    <lineage>
        <taxon>Eukaryota</taxon>
        <taxon>Metazoa</taxon>
        <taxon>Chordata</taxon>
        <taxon>Tunicata</taxon>
        <taxon>Ascidiacea</taxon>
        <taxon>Phlebobranchia</taxon>
        <taxon>Cionidae</taxon>
        <taxon>Ciona</taxon>
    </lineage>
</organism>
<proteinExistence type="predicted"/>
<evidence type="ECO:0000313" key="7">
    <source>
        <dbReference type="Ensembl" id="ENSCSAVP00000002819.1"/>
    </source>
</evidence>
<dbReference type="STRING" id="51511.ENSCSAVP00000002819"/>
<sequence length="551" mass="62933">MMVNCQFCCLQDRTKATSNSLIVDALQQVIKSLLTKDSDDIVKFRAQTEKLEVLQKAVKEMQMKVKAHQDENHLLKANVNEEKRRSDQYKHKLQKAQEALIQLHKFNQAISKNTTESLLFSRSSGEKDKESSLVLAPDTCQAESDDANLVNFTNIKNTASISEDHSFTKPLPKRKRLSKTSFRSDRLKKARNERMSQDVKEIETIKEPENDLDETCLPDHADTGTHVSNDEEFCIPASPVLSGYSGSLKQTSFLCGQMKTTVVQNDLGPASPSLLPNAGQSEAVSMKKINFESSESESDSDFSNEEFGKHESITSYQHRTRKSLSPIELLDSNSEDENADKREAYDSLNELFDKTDEAVPNISNLDDTRLEVNVERLDLRALDRNHIHQQNPNKFDYDSDDFQDKPKIRTAKPFSPKNKSLDADEKLSCLSSEDSFNVAPKNDDAPKFKYQSVVRKRAERAKLGATACAQCEKYYSDLPPEEQAQRIRDVCRHRHEYAPPKSPEHFWDIGIPDTLECKRRGYIVDEDDLCEEDVKRLRGRRRRRPYDATKQ</sequence>
<dbReference type="Pfam" id="PF08573">
    <property type="entry name" value="SAE2"/>
    <property type="match status" value="1"/>
</dbReference>
<evidence type="ECO:0000256" key="4">
    <source>
        <dbReference type="SAM" id="Coils"/>
    </source>
</evidence>
<accession>H2YBX1</accession>
<reference evidence="8" key="1">
    <citation type="submission" date="2003-08" db="EMBL/GenBank/DDBJ databases">
        <authorList>
            <person name="Birren B."/>
            <person name="Nusbaum C."/>
            <person name="Abebe A."/>
            <person name="Abouelleil A."/>
            <person name="Adekoya E."/>
            <person name="Ait-zahra M."/>
            <person name="Allen N."/>
            <person name="Allen T."/>
            <person name="An P."/>
            <person name="Anderson M."/>
            <person name="Anderson S."/>
            <person name="Arachchi H."/>
            <person name="Armbruster J."/>
            <person name="Bachantsang P."/>
            <person name="Baldwin J."/>
            <person name="Barry A."/>
            <person name="Bayul T."/>
            <person name="Blitshsteyn B."/>
            <person name="Bloom T."/>
            <person name="Blye J."/>
            <person name="Boguslavskiy L."/>
            <person name="Borowsky M."/>
            <person name="Boukhgalter B."/>
            <person name="Brunache A."/>
            <person name="Butler J."/>
            <person name="Calixte N."/>
            <person name="Calvo S."/>
            <person name="Camarata J."/>
            <person name="Campo K."/>
            <person name="Chang J."/>
            <person name="Cheshatsang Y."/>
            <person name="Citroen M."/>
            <person name="Collymore A."/>
            <person name="Considine T."/>
            <person name="Cook A."/>
            <person name="Cooke P."/>
            <person name="Corum B."/>
            <person name="Cuomo C."/>
            <person name="David R."/>
            <person name="Dawoe T."/>
            <person name="Degray S."/>
            <person name="Dodge S."/>
            <person name="Dooley K."/>
            <person name="Dorje P."/>
            <person name="Dorjee K."/>
            <person name="Dorris L."/>
            <person name="Duffey N."/>
            <person name="Dupes A."/>
            <person name="Elkins T."/>
            <person name="Engels R."/>
            <person name="Erickson J."/>
            <person name="Farina A."/>
            <person name="Faro S."/>
            <person name="Ferreira P."/>
            <person name="Fischer H."/>
            <person name="Fitzgerald M."/>
            <person name="Foley K."/>
            <person name="Gage D."/>
            <person name="Galagan J."/>
            <person name="Gearin G."/>
            <person name="Gnerre S."/>
            <person name="Gnirke A."/>
            <person name="Goyette A."/>
            <person name="Graham J."/>
            <person name="Grandbois E."/>
            <person name="Gyaltsen K."/>
            <person name="Hafez N."/>
            <person name="Hagopian D."/>
            <person name="Hagos B."/>
            <person name="Hall J."/>
            <person name="Hatcher B."/>
            <person name="Heller A."/>
            <person name="Higgins H."/>
            <person name="Honan T."/>
            <person name="Horn A."/>
            <person name="Houde N."/>
            <person name="Hughes L."/>
            <person name="Hulme W."/>
            <person name="Husby E."/>
            <person name="Iliev I."/>
            <person name="Jaffe D."/>
            <person name="Jones C."/>
            <person name="Kamal M."/>
            <person name="Kamat A."/>
            <person name="Kamvysselis M."/>
            <person name="Karlsson E."/>
            <person name="Kells C."/>
            <person name="Kieu A."/>
            <person name="Kisner P."/>
            <person name="Kodira C."/>
            <person name="Kulbokas E."/>
            <person name="Labutti K."/>
            <person name="Lama D."/>
            <person name="Landers T."/>
            <person name="Leger J."/>
            <person name="Levine S."/>
            <person name="Lewis D."/>
            <person name="Lewis T."/>
            <person name="Lindblad-toh K."/>
            <person name="Liu X."/>
            <person name="Lokyitsang T."/>
            <person name="Lokyitsang Y."/>
            <person name="Lucien O."/>
            <person name="Lui A."/>
            <person name="Ma L.J."/>
            <person name="Mabbitt R."/>
            <person name="Macdonald J."/>
            <person name="Maclean C."/>
            <person name="Major J."/>
            <person name="Manning J."/>
            <person name="Marabella R."/>
            <person name="Maru K."/>
            <person name="Matthews C."/>
            <person name="Mauceli E."/>
            <person name="Mccarthy M."/>
            <person name="Mcdonough S."/>
            <person name="Mcghee T."/>
            <person name="Meldrim J."/>
            <person name="Meneus L."/>
            <person name="Mesirov J."/>
            <person name="Mihalev A."/>
            <person name="Mihova T."/>
            <person name="Mikkelsen T."/>
            <person name="Mlenga V."/>
            <person name="Moru K."/>
            <person name="Mozes J."/>
            <person name="Mulrain L."/>
            <person name="Munson G."/>
            <person name="Naylor J."/>
            <person name="Newes C."/>
            <person name="Nguyen C."/>
            <person name="Nguyen N."/>
            <person name="Nguyen T."/>
            <person name="Nicol R."/>
            <person name="Nielsen C."/>
            <person name="Nizzari M."/>
            <person name="Norbu C."/>
            <person name="Norbu N."/>
            <person name="O'donnell P."/>
            <person name="Okoawo O."/>
            <person name="O'leary S."/>
            <person name="Omotosho B."/>
            <person name="O'neill K."/>
            <person name="Osman S."/>
            <person name="Parker S."/>
            <person name="Perrin D."/>
            <person name="Phunkhang P."/>
            <person name="Piqani B."/>
            <person name="Purcell S."/>
            <person name="Rachupka T."/>
            <person name="Ramasamy U."/>
            <person name="Rameau R."/>
            <person name="Ray V."/>
            <person name="Raymond C."/>
            <person name="Retta R."/>
            <person name="Richardson S."/>
            <person name="Rise C."/>
            <person name="Rodriguez J."/>
            <person name="Rogers J."/>
            <person name="Rogov P."/>
            <person name="Rutman M."/>
            <person name="Schupbach R."/>
            <person name="Seaman C."/>
            <person name="Settipalli S."/>
            <person name="Sharpe T."/>
            <person name="Sheridan J."/>
            <person name="Sherpa N."/>
            <person name="Shi J."/>
            <person name="Smirnov S."/>
            <person name="Smith C."/>
            <person name="Sougnez C."/>
            <person name="Spencer B."/>
            <person name="Stalker J."/>
            <person name="Stange-thomann N."/>
            <person name="Stavropoulos S."/>
            <person name="Stetson K."/>
            <person name="Stone C."/>
            <person name="Stone S."/>
            <person name="Stubbs M."/>
            <person name="Talamas J."/>
            <person name="Tchuinga P."/>
            <person name="Tenzing P."/>
            <person name="Tesfaye S."/>
            <person name="Theodore J."/>
            <person name="Thoulutsang Y."/>
            <person name="Topham K."/>
            <person name="Towey S."/>
            <person name="Tsamla T."/>
            <person name="Tsomo N."/>
            <person name="Vallee D."/>
            <person name="Vassiliev H."/>
            <person name="Venkataraman V."/>
            <person name="Vinson J."/>
            <person name="Vo A."/>
            <person name="Wade C."/>
            <person name="Wang S."/>
            <person name="Wangchuk T."/>
            <person name="Wangdi T."/>
            <person name="Whittaker C."/>
            <person name="Wilkinson J."/>
            <person name="Wu Y."/>
            <person name="Wyman D."/>
            <person name="Yadav S."/>
            <person name="Yang S."/>
            <person name="Yang X."/>
            <person name="Yeager S."/>
            <person name="Yee E."/>
            <person name="Young G."/>
            <person name="Zainoun J."/>
            <person name="Zembeck L."/>
            <person name="Zimmer A."/>
            <person name="Zody M."/>
            <person name="Lander E."/>
        </authorList>
    </citation>
    <scope>NUCLEOTIDE SEQUENCE [LARGE SCALE GENOMIC DNA]</scope>
</reference>
<reference evidence="7" key="2">
    <citation type="submission" date="2025-08" db="UniProtKB">
        <authorList>
            <consortium name="Ensembl"/>
        </authorList>
    </citation>
    <scope>IDENTIFICATION</scope>
</reference>
<feature type="compositionally biased region" description="Basic and acidic residues" evidence="5">
    <location>
        <begin position="182"/>
        <end position="197"/>
    </location>
</feature>
<dbReference type="Ensembl" id="ENSCSAVT00000002863.1">
    <property type="protein sequence ID" value="ENSCSAVP00000002819.1"/>
    <property type="gene ID" value="ENSCSAVG00000001679.1"/>
</dbReference>